<dbReference type="CDD" id="cd02947">
    <property type="entry name" value="TRX_family"/>
    <property type="match status" value="1"/>
</dbReference>
<evidence type="ECO:0000259" key="1">
    <source>
        <dbReference type="Pfam" id="PF18962"/>
    </source>
</evidence>
<dbReference type="Gene3D" id="3.40.30.10">
    <property type="entry name" value="Glutaredoxin"/>
    <property type="match status" value="1"/>
</dbReference>
<evidence type="ECO:0000313" key="3">
    <source>
        <dbReference type="Proteomes" id="UP000823612"/>
    </source>
</evidence>
<dbReference type="EMBL" id="JADIMZ010000021">
    <property type="protein sequence ID" value="MBO8431956.1"/>
    <property type="molecule type" value="Genomic_DNA"/>
</dbReference>
<reference evidence="2" key="2">
    <citation type="journal article" date="2021" name="PeerJ">
        <title>Extensive microbial diversity within the chicken gut microbiome revealed by metagenomics and culture.</title>
        <authorList>
            <person name="Gilroy R."/>
            <person name="Ravi A."/>
            <person name="Getino M."/>
            <person name="Pursley I."/>
            <person name="Horton D.L."/>
            <person name="Alikhan N.F."/>
            <person name="Baker D."/>
            <person name="Gharbi K."/>
            <person name="Hall N."/>
            <person name="Watson M."/>
            <person name="Adriaenssens E.M."/>
            <person name="Foster-Nyarko E."/>
            <person name="Jarju S."/>
            <person name="Secka A."/>
            <person name="Antonio M."/>
            <person name="Oren A."/>
            <person name="Chaudhuri R.R."/>
            <person name="La Ragione R."/>
            <person name="Hildebrand F."/>
            <person name="Pallen M.J."/>
        </authorList>
    </citation>
    <scope>NUCLEOTIDE SEQUENCE</scope>
    <source>
        <strain evidence="2">2889</strain>
    </source>
</reference>
<sequence length="641" mass="70160">MIAVRRFVTLALLAGLSWGLEAAYGQMRTYFEDACAEGLSGMYWNLEESTQIEAAGAPYYMLSVNGHESMPAWASDPDGKLFYRMSFGERIPVATTPLEGTYVLLTRPFLLAEGNAQNRFTLEYVYQATGSSSAKSFGLMVRELGGEWDTVSRLYSLGDAIEPETEGTFSVDLPGAYGGKEVELALFCSNLDTVPFAFAFRNVSFEAWNGKALLVAGVCERVVSEGGSLGLDLVFRNGGLEGLASAEMSWMVNSSAVRKISVDEAIGSGEETDASLELAAEDLLLDQANVLKVWNSEVDGEAVAHPDTLVWRFVYVSRDGGEPLKPLVEIFTSATCGPCRAMNRALLPVFEQLKMGDSLNILKYQVNIPQPDKYYIPVNGERADYYGVNSAPAPFYNGTVSMKDWYDEAWTEAVPILREHVAASLKEKAMIAIDFARVALDSAAEILDIDLNLSSYADIQANVIVAVFEGTTTGNRGSNGETSFHWVNMAMPAGAMGVETDFKVGEPVALSYHVDMSETNVENYADLEVLCFVQDLASKWIYQSAGYDIRKDTFPVETALEGLPGLPEVRLWPNPARTQAFLSGLEDAAVQVFDLSGRLVYHVQSANGSLELPVSDFVAGQYVLRIEQRGRMAVRRLTVVR</sequence>
<dbReference type="AlphaFoldDB" id="A0A9D9DT30"/>
<dbReference type="NCBIfam" id="TIGR04183">
    <property type="entry name" value="Por_Secre_tail"/>
    <property type="match status" value="1"/>
</dbReference>
<dbReference type="Proteomes" id="UP000823612">
    <property type="component" value="Unassembled WGS sequence"/>
</dbReference>
<gene>
    <name evidence="2" type="ORF">IAB08_01505</name>
</gene>
<comment type="caution">
    <text evidence="2">The sequence shown here is derived from an EMBL/GenBank/DDBJ whole genome shotgun (WGS) entry which is preliminary data.</text>
</comment>
<accession>A0A9D9DT30</accession>
<dbReference type="SUPFAM" id="SSF52833">
    <property type="entry name" value="Thioredoxin-like"/>
    <property type="match status" value="2"/>
</dbReference>
<protein>
    <submittedName>
        <fullName evidence="2">T9SS type A sorting domain-containing protein</fullName>
    </submittedName>
</protein>
<reference evidence="2" key="1">
    <citation type="submission" date="2020-10" db="EMBL/GenBank/DDBJ databases">
        <authorList>
            <person name="Gilroy R."/>
        </authorList>
    </citation>
    <scope>NUCLEOTIDE SEQUENCE</scope>
    <source>
        <strain evidence="2">2889</strain>
    </source>
</reference>
<dbReference type="Pfam" id="PF18962">
    <property type="entry name" value="Por_Secre_tail"/>
    <property type="match status" value="1"/>
</dbReference>
<proteinExistence type="predicted"/>
<organism evidence="2 3">
    <name type="scientific">Candidatus Pullibacteroides excrementavium</name>
    <dbReference type="NCBI Taxonomy" id="2840905"/>
    <lineage>
        <taxon>Bacteria</taxon>
        <taxon>Pseudomonadati</taxon>
        <taxon>Bacteroidota</taxon>
        <taxon>Bacteroidia</taxon>
        <taxon>Bacteroidales</taxon>
        <taxon>Candidatus Pullibacteroides</taxon>
    </lineage>
</organism>
<dbReference type="InterPro" id="IPR036249">
    <property type="entry name" value="Thioredoxin-like_sf"/>
</dbReference>
<name>A0A9D9DT30_9BACT</name>
<feature type="domain" description="Secretion system C-terminal sorting" evidence="1">
    <location>
        <begin position="571"/>
        <end position="637"/>
    </location>
</feature>
<dbReference type="InterPro" id="IPR026444">
    <property type="entry name" value="Secre_tail"/>
</dbReference>
<evidence type="ECO:0000313" key="2">
    <source>
        <dbReference type="EMBL" id="MBO8431956.1"/>
    </source>
</evidence>